<gene>
    <name evidence="11" type="primary">LOC111467001</name>
</gene>
<dbReference type="OrthoDB" id="68611at2759"/>
<dbReference type="RefSeq" id="XP_022967518.1">
    <property type="nucleotide sequence ID" value="XM_023111750.1"/>
</dbReference>
<keyword evidence="7 9" id="KW-0472">Membrane</keyword>
<keyword evidence="5 9" id="KW-1133">Transmembrane helix</keyword>
<dbReference type="Proteomes" id="UP000504608">
    <property type="component" value="Unplaced"/>
</dbReference>
<evidence type="ECO:0000256" key="8">
    <source>
        <dbReference type="ARBA" id="ARBA00023303"/>
    </source>
</evidence>
<keyword evidence="8" id="KW-0407">Ion channel</keyword>
<dbReference type="AlphaFoldDB" id="A0A6J1HVA1"/>
<keyword evidence="10" id="KW-1185">Reference proteome</keyword>
<name>A0A6J1HVA1_CUCMA</name>
<evidence type="ECO:0000256" key="3">
    <source>
        <dbReference type="ARBA" id="ARBA00022448"/>
    </source>
</evidence>
<dbReference type="Pfam" id="PF11744">
    <property type="entry name" value="ALMT"/>
    <property type="match status" value="1"/>
</dbReference>
<dbReference type="GeneID" id="111467001"/>
<comment type="subcellular location">
    <subcellularLocation>
        <location evidence="1">Membrane</location>
        <topology evidence="1">Multi-pass membrane protein</topology>
    </subcellularLocation>
</comment>
<keyword evidence="3" id="KW-0813">Transport</keyword>
<proteinExistence type="inferred from homology"/>
<dbReference type="InterPro" id="IPR020966">
    <property type="entry name" value="ALMT"/>
</dbReference>
<feature type="transmembrane region" description="Helical" evidence="9">
    <location>
        <begin position="171"/>
        <end position="189"/>
    </location>
</feature>
<evidence type="ECO:0000256" key="5">
    <source>
        <dbReference type="ARBA" id="ARBA00022989"/>
    </source>
</evidence>
<dbReference type="GO" id="GO:0034220">
    <property type="term" value="P:monoatomic ion transmembrane transport"/>
    <property type="evidence" value="ECO:0007669"/>
    <property type="project" value="UniProtKB-KW"/>
</dbReference>
<sequence length="436" mass="48169">MGSAVVVSIPEEIQDQRVTDDVPVDQNKNKNKNKTAAVNKFRNLFDSTRDRIKKQDMKKIFHSIKLGIALVVVSLLYLLNPLYKQVGDNAMWAIMTVIVVFEFYAGATLSKGLNRGLGTIFGGGLGCFAGSFAQDVGGVACASIIGVSVFVFGGIATYLRLIPSIKKKYDYGVMISILTFNLVVVSGMREEKIMALARERLSTIAMGFAVCIFINLLIFPAWASDELHHSTVQSFHNLANSIQGCMEDYFSSADDKKKNKSDASFSSCKAILNTKSKEESLANFAKWEPWHGKFGLNYPWNRYLQIGEVLRELAATVLSIKGCLQSPRQPTSGMREAIKEACEMGGSSIAWALKELGEGIKNMKRCQIEGVIVPKLKLVRQEMSGLITPSKLGVIENGDELAMASFVFLIMEILEKVEEVAREVEELEEAGRFRTT</sequence>
<protein>
    <submittedName>
        <fullName evidence="11">Aluminum-activated malate transporter 12-like</fullName>
    </submittedName>
</protein>
<organism evidence="10 11">
    <name type="scientific">Cucurbita maxima</name>
    <name type="common">Pumpkin</name>
    <name type="synonym">Winter squash</name>
    <dbReference type="NCBI Taxonomy" id="3661"/>
    <lineage>
        <taxon>Eukaryota</taxon>
        <taxon>Viridiplantae</taxon>
        <taxon>Streptophyta</taxon>
        <taxon>Embryophyta</taxon>
        <taxon>Tracheophyta</taxon>
        <taxon>Spermatophyta</taxon>
        <taxon>Magnoliopsida</taxon>
        <taxon>eudicotyledons</taxon>
        <taxon>Gunneridae</taxon>
        <taxon>Pentapetalae</taxon>
        <taxon>rosids</taxon>
        <taxon>fabids</taxon>
        <taxon>Cucurbitales</taxon>
        <taxon>Cucurbitaceae</taxon>
        <taxon>Cucurbiteae</taxon>
        <taxon>Cucurbita</taxon>
    </lineage>
</organism>
<evidence type="ECO:0000256" key="4">
    <source>
        <dbReference type="ARBA" id="ARBA00022692"/>
    </source>
</evidence>
<dbReference type="GO" id="GO:0016020">
    <property type="term" value="C:membrane"/>
    <property type="evidence" value="ECO:0007669"/>
    <property type="project" value="UniProtKB-SubCell"/>
</dbReference>
<evidence type="ECO:0000256" key="2">
    <source>
        <dbReference type="ARBA" id="ARBA00007079"/>
    </source>
</evidence>
<evidence type="ECO:0000256" key="1">
    <source>
        <dbReference type="ARBA" id="ARBA00004141"/>
    </source>
</evidence>
<evidence type="ECO:0000256" key="9">
    <source>
        <dbReference type="SAM" id="Phobius"/>
    </source>
</evidence>
<dbReference type="PANTHER" id="PTHR31086">
    <property type="entry name" value="ALUMINUM-ACTIVATED MALATE TRANSPORTER 10"/>
    <property type="match status" value="1"/>
</dbReference>
<dbReference type="KEGG" id="cmax:111467001"/>
<reference evidence="11" key="1">
    <citation type="submission" date="2025-08" db="UniProtKB">
        <authorList>
            <consortium name="RefSeq"/>
        </authorList>
    </citation>
    <scope>IDENTIFICATION</scope>
    <source>
        <tissue evidence="11">Young leaves</tissue>
    </source>
</reference>
<evidence type="ECO:0000313" key="10">
    <source>
        <dbReference type="Proteomes" id="UP000504608"/>
    </source>
</evidence>
<keyword evidence="6" id="KW-0406">Ion transport</keyword>
<dbReference type="GO" id="GO:0015743">
    <property type="term" value="P:malate transport"/>
    <property type="evidence" value="ECO:0007669"/>
    <property type="project" value="InterPro"/>
</dbReference>
<feature type="transmembrane region" description="Helical" evidence="9">
    <location>
        <begin position="60"/>
        <end position="79"/>
    </location>
</feature>
<keyword evidence="4 9" id="KW-0812">Transmembrane</keyword>
<feature type="transmembrane region" description="Helical" evidence="9">
    <location>
        <begin position="139"/>
        <end position="159"/>
    </location>
</feature>
<evidence type="ECO:0000256" key="7">
    <source>
        <dbReference type="ARBA" id="ARBA00023136"/>
    </source>
</evidence>
<evidence type="ECO:0000313" key="11">
    <source>
        <dbReference type="RefSeq" id="XP_022967518.1"/>
    </source>
</evidence>
<evidence type="ECO:0000256" key="6">
    <source>
        <dbReference type="ARBA" id="ARBA00023065"/>
    </source>
</evidence>
<feature type="transmembrane region" description="Helical" evidence="9">
    <location>
        <begin position="201"/>
        <end position="223"/>
    </location>
</feature>
<feature type="transmembrane region" description="Helical" evidence="9">
    <location>
        <begin position="91"/>
        <end position="109"/>
    </location>
</feature>
<comment type="similarity">
    <text evidence="2">Belongs to the aromatic acid exporter (TC 2.A.85) family.</text>
</comment>
<accession>A0A6J1HVA1</accession>